<dbReference type="EMBL" id="UINC01099896">
    <property type="protein sequence ID" value="SVC59514.1"/>
    <property type="molecule type" value="Genomic_DNA"/>
</dbReference>
<accession>A0A382NE91</accession>
<dbReference type="AlphaFoldDB" id="A0A382NE91"/>
<keyword evidence="1" id="KW-0812">Transmembrane</keyword>
<feature type="transmembrane region" description="Helical" evidence="1">
    <location>
        <begin position="25"/>
        <end position="47"/>
    </location>
</feature>
<proteinExistence type="predicted"/>
<name>A0A382NE91_9ZZZZ</name>
<protein>
    <submittedName>
        <fullName evidence="2">Uncharacterized protein</fullName>
    </submittedName>
</protein>
<reference evidence="2" key="1">
    <citation type="submission" date="2018-05" db="EMBL/GenBank/DDBJ databases">
        <authorList>
            <person name="Lanie J.A."/>
            <person name="Ng W.-L."/>
            <person name="Kazmierczak K.M."/>
            <person name="Andrzejewski T.M."/>
            <person name="Davidsen T.M."/>
            <person name="Wayne K.J."/>
            <person name="Tettelin H."/>
            <person name="Glass J.I."/>
            <person name="Rusch D."/>
            <person name="Podicherti R."/>
            <person name="Tsui H.-C.T."/>
            <person name="Winkler M.E."/>
        </authorList>
    </citation>
    <scope>NUCLEOTIDE SEQUENCE</scope>
</reference>
<sequence>MATNPMHQFHVYRIGPEIKFGNYDISFTNASLFMVISATLISIFLFLS</sequence>
<keyword evidence="1" id="KW-0472">Membrane</keyword>
<evidence type="ECO:0000313" key="2">
    <source>
        <dbReference type="EMBL" id="SVC59514.1"/>
    </source>
</evidence>
<feature type="non-terminal residue" evidence="2">
    <location>
        <position position="48"/>
    </location>
</feature>
<organism evidence="2">
    <name type="scientific">marine metagenome</name>
    <dbReference type="NCBI Taxonomy" id="408172"/>
    <lineage>
        <taxon>unclassified sequences</taxon>
        <taxon>metagenomes</taxon>
        <taxon>ecological metagenomes</taxon>
    </lineage>
</organism>
<gene>
    <name evidence="2" type="ORF">METZ01_LOCUS312368</name>
</gene>
<evidence type="ECO:0000256" key="1">
    <source>
        <dbReference type="SAM" id="Phobius"/>
    </source>
</evidence>
<keyword evidence="1" id="KW-1133">Transmembrane helix</keyword>